<protein>
    <submittedName>
        <fullName evidence="2">Uncharacterized protein</fullName>
    </submittedName>
</protein>
<evidence type="ECO:0000256" key="1">
    <source>
        <dbReference type="SAM" id="MobiDB-lite"/>
    </source>
</evidence>
<accession>A0A154PD21</accession>
<feature type="compositionally biased region" description="Basic residues" evidence="1">
    <location>
        <begin position="114"/>
        <end position="128"/>
    </location>
</feature>
<feature type="region of interest" description="Disordered" evidence="1">
    <location>
        <begin position="96"/>
        <end position="146"/>
    </location>
</feature>
<evidence type="ECO:0000313" key="2">
    <source>
        <dbReference type="EMBL" id="KZC09721.1"/>
    </source>
</evidence>
<proteinExistence type="predicted"/>
<dbReference type="Proteomes" id="UP000076502">
    <property type="component" value="Unassembled WGS sequence"/>
</dbReference>
<organism evidence="2 3">
    <name type="scientific">Dufourea novaeangliae</name>
    <name type="common">Sweat bee</name>
    <dbReference type="NCBI Taxonomy" id="178035"/>
    <lineage>
        <taxon>Eukaryota</taxon>
        <taxon>Metazoa</taxon>
        <taxon>Ecdysozoa</taxon>
        <taxon>Arthropoda</taxon>
        <taxon>Hexapoda</taxon>
        <taxon>Insecta</taxon>
        <taxon>Pterygota</taxon>
        <taxon>Neoptera</taxon>
        <taxon>Endopterygota</taxon>
        <taxon>Hymenoptera</taxon>
        <taxon>Apocrita</taxon>
        <taxon>Aculeata</taxon>
        <taxon>Apoidea</taxon>
        <taxon>Anthophila</taxon>
        <taxon>Halictidae</taxon>
        <taxon>Rophitinae</taxon>
        <taxon>Dufourea</taxon>
    </lineage>
</organism>
<feature type="non-terminal residue" evidence="2">
    <location>
        <position position="1"/>
    </location>
</feature>
<gene>
    <name evidence="2" type="ORF">WN55_00856</name>
</gene>
<dbReference type="AlphaFoldDB" id="A0A154PD21"/>
<reference evidence="2 3" key="1">
    <citation type="submission" date="2015-07" db="EMBL/GenBank/DDBJ databases">
        <title>The genome of Dufourea novaeangliae.</title>
        <authorList>
            <person name="Pan H."/>
            <person name="Kapheim K."/>
        </authorList>
    </citation>
    <scope>NUCLEOTIDE SEQUENCE [LARGE SCALE GENOMIC DNA]</scope>
    <source>
        <strain evidence="2">0120121106</strain>
        <tissue evidence="2">Whole body</tissue>
    </source>
</reference>
<dbReference type="EMBL" id="KQ434874">
    <property type="protein sequence ID" value="KZC09721.1"/>
    <property type="molecule type" value="Genomic_DNA"/>
</dbReference>
<evidence type="ECO:0000313" key="3">
    <source>
        <dbReference type="Proteomes" id="UP000076502"/>
    </source>
</evidence>
<keyword evidence="3" id="KW-1185">Reference proteome</keyword>
<sequence>THPLAVLVSDRSEVRERLEDDIVKFGIVPCQRSSVQFFRAAQCLVVLLLGLQKLLGGSVLAIACTLTTNRIVLPGGVLDQQNLPVQQSHVCGWIDLGPGAGEQQSRPADPILQQHRRDHGRNGSRRRSRQLETQWIADKYSEERGR</sequence>
<name>A0A154PD21_DUFNO</name>